<accession>A0A2J6S1L6</accession>
<dbReference type="EMBL" id="KZ613941">
    <property type="protein sequence ID" value="PMD44627.1"/>
    <property type="molecule type" value="Genomic_DNA"/>
</dbReference>
<dbReference type="AlphaFoldDB" id="A0A2J6S1L6"/>
<dbReference type="Proteomes" id="UP000235786">
    <property type="component" value="Unassembled WGS sequence"/>
</dbReference>
<protein>
    <submittedName>
        <fullName evidence="1">Uncharacterized protein</fullName>
    </submittedName>
</protein>
<evidence type="ECO:0000313" key="1">
    <source>
        <dbReference type="EMBL" id="PMD44627.1"/>
    </source>
</evidence>
<evidence type="ECO:0000313" key="2">
    <source>
        <dbReference type="Proteomes" id="UP000235786"/>
    </source>
</evidence>
<name>A0A2J6S1L6_HYAVF</name>
<organism evidence="1 2">
    <name type="scientific">Hyaloscypha variabilis (strain UAMH 11265 / GT02V1 / F)</name>
    <name type="common">Meliniomyces variabilis</name>
    <dbReference type="NCBI Taxonomy" id="1149755"/>
    <lineage>
        <taxon>Eukaryota</taxon>
        <taxon>Fungi</taxon>
        <taxon>Dikarya</taxon>
        <taxon>Ascomycota</taxon>
        <taxon>Pezizomycotina</taxon>
        <taxon>Leotiomycetes</taxon>
        <taxon>Helotiales</taxon>
        <taxon>Hyaloscyphaceae</taxon>
        <taxon>Hyaloscypha</taxon>
        <taxon>Hyaloscypha variabilis</taxon>
    </lineage>
</organism>
<proteinExistence type="predicted"/>
<keyword evidence="2" id="KW-1185">Reference proteome</keyword>
<sequence length="111" mass="13010">MGGFRGFLAWACNQSQLYRSGGAPIMDGFDSDLCHLFQLGRLPQNYAFFYLDYRHSILSLWHRPVHVCIYRYTQNQLLHGPYVSFEGPTGHQRNSLCWRVDLRLCCKKAHR</sequence>
<gene>
    <name evidence="1" type="ORF">L207DRAFT_284638</name>
</gene>
<reference evidence="1 2" key="1">
    <citation type="submission" date="2016-04" db="EMBL/GenBank/DDBJ databases">
        <title>A degradative enzymes factory behind the ericoid mycorrhizal symbiosis.</title>
        <authorList>
            <consortium name="DOE Joint Genome Institute"/>
            <person name="Martino E."/>
            <person name="Morin E."/>
            <person name="Grelet G."/>
            <person name="Kuo A."/>
            <person name="Kohler A."/>
            <person name="Daghino S."/>
            <person name="Barry K."/>
            <person name="Choi C."/>
            <person name="Cichocki N."/>
            <person name="Clum A."/>
            <person name="Copeland A."/>
            <person name="Hainaut M."/>
            <person name="Haridas S."/>
            <person name="Labutti K."/>
            <person name="Lindquist E."/>
            <person name="Lipzen A."/>
            <person name="Khouja H.-R."/>
            <person name="Murat C."/>
            <person name="Ohm R."/>
            <person name="Olson A."/>
            <person name="Spatafora J."/>
            <person name="Veneault-Fourrey C."/>
            <person name="Henrissat B."/>
            <person name="Grigoriev I."/>
            <person name="Martin F."/>
            <person name="Perotto S."/>
        </authorList>
    </citation>
    <scope>NUCLEOTIDE SEQUENCE [LARGE SCALE GENOMIC DNA]</scope>
    <source>
        <strain evidence="1 2">F</strain>
    </source>
</reference>